<feature type="transmembrane region" description="Helical" evidence="6">
    <location>
        <begin position="337"/>
        <end position="359"/>
    </location>
</feature>
<dbReference type="Pfam" id="PF08030">
    <property type="entry name" value="NAD_binding_6"/>
    <property type="match status" value="1"/>
</dbReference>
<organism evidence="8 9">
    <name type="scientific">Pythium insidiosum</name>
    <name type="common">Pythiosis disease agent</name>
    <dbReference type="NCBI Taxonomy" id="114742"/>
    <lineage>
        <taxon>Eukaryota</taxon>
        <taxon>Sar</taxon>
        <taxon>Stramenopiles</taxon>
        <taxon>Oomycota</taxon>
        <taxon>Peronosporomycetes</taxon>
        <taxon>Pythiales</taxon>
        <taxon>Pythiaceae</taxon>
        <taxon>Pythium</taxon>
    </lineage>
</organism>
<evidence type="ECO:0000256" key="4">
    <source>
        <dbReference type="ARBA" id="ARBA00023002"/>
    </source>
</evidence>
<evidence type="ECO:0000313" key="9">
    <source>
        <dbReference type="Proteomes" id="UP001209570"/>
    </source>
</evidence>
<protein>
    <recommendedName>
        <fullName evidence="7">FAD-binding FR-type domain-containing protein</fullName>
    </recommendedName>
</protein>
<feature type="transmembrane region" description="Helical" evidence="6">
    <location>
        <begin position="302"/>
        <end position="325"/>
    </location>
</feature>
<feature type="transmembrane region" description="Helical" evidence="6">
    <location>
        <begin position="45"/>
        <end position="69"/>
    </location>
</feature>
<dbReference type="InterPro" id="IPR039261">
    <property type="entry name" value="FNR_nucleotide-bd"/>
</dbReference>
<dbReference type="Gene3D" id="3.40.50.80">
    <property type="entry name" value="Nucleotide-binding domain of ferredoxin-NADP reductase (FNR) module"/>
    <property type="match status" value="2"/>
</dbReference>
<evidence type="ECO:0000256" key="1">
    <source>
        <dbReference type="ARBA" id="ARBA00004141"/>
    </source>
</evidence>
<dbReference type="Pfam" id="PF01794">
    <property type="entry name" value="Ferric_reduct"/>
    <property type="match status" value="1"/>
</dbReference>
<dbReference type="PROSITE" id="PS51384">
    <property type="entry name" value="FAD_FR"/>
    <property type="match status" value="1"/>
</dbReference>
<dbReference type="InterPro" id="IPR017927">
    <property type="entry name" value="FAD-bd_FR_type"/>
</dbReference>
<dbReference type="InterPro" id="IPR013130">
    <property type="entry name" value="Fe3_Rdtase_TM_dom"/>
</dbReference>
<dbReference type="GO" id="GO:0016491">
    <property type="term" value="F:oxidoreductase activity"/>
    <property type="evidence" value="ECO:0007669"/>
    <property type="project" value="UniProtKB-KW"/>
</dbReference>
<accession>A0AAD5MF03</accession>
<proteinExistence type="predicted"/>
<feature type="transmembrane region" description="Helical" evidence="6">
    <location>
        <begin position="613"/>
        <end position="633"/>
    </location>
</feature>
<dbReference type="EMBL" id="JAKCXM010000048">
    <property type="protein sequence ID" value="KAJ0405260.1"/>
    <property type="molecule type" value="Genomic_DNA"/>
</dbReference>
<feature type="transmembrane region" description="Helical" evidence="6">
    <location>
        <begin position="164"/>
        <end position="182"/>
    </location>
</feature>
<evidence type="ECO:0000256" key="3">
    <source>
        <dbReference type="ARBA" id="ARBA00022989"/>
    </source>
</evidence>
<evidence type="ECO:0000256" key="2">
    <source>
        <dbReference type="ARBA" id="ARBA00022692"/>
    </source>
</evidence>
<reference evidence="8" key="1">
    <citation type="submission" date="2021-12" db="EMBL/GenBank/DDBJ databases">
        <title>Prjna785345.</title>
        <authorList>
            <person name="Rujirawat T."/>
            <person name="Krajaejun T."/>
        </authorList>
    </citation>
    <scope>NUCLEOTIDE SEQUENCE</scope>
    <source>
        <strain evidence="8">Pi057C3</strain>
    </source>
</reference>
<dbReference type="SFLD" id="SFLDG01168">
    <property type="entry name" value="Ferric_reductase_subgroup_(FRE"/>
    <property type="match status" value="1"/>
</dbReference>
<gene>
    <name evidence="8" type="ORF">P43SY_006945</name>
</gene>
<dbReference type="Gene3D" id="2.40.30.10">
    <property type="entry name" value="Translation factors"/>
    <property type="match status" value="1"/>
</dbReference>
<keyword evidence="2 6" id="KW-0812">Transmembrane</keyword>
<sequence>MKSAPGTPEPAEFAAMKTPNSLQTEEAYAAKSGVSSWSSRVSLGYMANVLQLAIVVAMGTYIFGQMVYFTPFYQNEFRHVIGEMWGVPRNNTSGKTIGHPEMVRGTMVTLFGVVPLLGSVLIFEFLRHFNVRRVTSKYVLKVALVLRRKPRVFGKVSYWSYGEWIFFLLLVLGNVLVFYWGYDRRVKRSKANALKKKTTVKFNQYLEIVAITMGFNSIFNMAFLFLPATRNCVWMEFFNISYANGIKYHRWLGVLTVLTAVIHCAGYYWSWLRQGIWKQEALPCFNCNISPKAKDRHGYDKWFNVFGELALIMFLLISVSSIPYVRRKFYDLFYYTHQLFVLAVIFSVMHWAPIVWWCLPTVMVYCVHRAISSANAWTPVQVQELTAVDQDIVKVVLRRAPGRDGHYKVGQFVYLNVPSISKLQWHAFTISSSPRSDPTTLTVLLKSLGDWTRDLVAYADECQQQNVLPTVYLDAYYGASLEMYDEYETLCLVGGGIGATPMFAILEDLVAKLSRASDALPLRQKVVFIFSFRELALLEEVHPVLQRLQELDPTGQYVQLDFYMTRVPSDDVLDQPINYDRLQGKHVTATTYAFKAGSSATPMPFAEPLRSRTFKAVTMVVVVMTAVFIAWYIEYGGGKIKRNGREQLWPLQQFVESAMLFVVGALVFVFVLLERMAKRRGLLGSVTGDDASAASAKDYLAAETPLKLAAQQTDLHTYRDLLSNYNVTLGARPDTKALMHKVFEFHQNKDIVSLGKPVIGVFVSGPEAMKRAVEYGAADVGVSHFDIHEEEFEL</sequence>
<dbReference type="PANTHER" id="PTHR11972">
    <property type="entry name" value="NADPH OXIDASE"/>
    <property type="match status" value="1"/>
</dbReference>
<dbReference type="InterPro" id="IPR013112">
    <property type="entry name" value="FAD-bd_8"/>
</dbReference>
<feature type="transmembrane region" description="Helical" evidence="6">
    <location>
        <begin position="248"/>
        <end position="269"/>
    </location>
</feature>
<name>A0AAD5MF03_PYTIN</name>
<dbReference type="CDD" id="cd06186">
    <property type="entry name" value="NOX_Duox_like_FAD_NADP"/>
    <property type="match status" value="1"/>
</dbReference>
<comment type="caution">
    <text evidence="8">The sequence shown here is derived from an EMBL/GenBank/DDBJ whole genome shotgun (WGS) entry which is preliminary data.</text>
</comment>
<dbReference type="AlphaFoldDB" id="A0AAD5MF03"/>
<dbReference type="SFLD" id="SFLDS00052">
    <property type="entry name" value="Ferric_Reductase_Domain"/>
    <property type="match status" value="1"/>
</dbReference>
<dbReference type="GO" id="GO:0005886">
    <property type="term" value="C:plasma membrane"/>
    <property type="evidence" value="ECO:0007669"/>
    <property type="project" value="TreeGrafter"/>
</dbReference>
<dbReference type="InterPro" id="IPR050369">
    <property type="entry name" value="RBOH/FRE"/>
</dbReference>
<evidence type="ECO:0000256" key="5">
    <source>
        <dbReference type="ARBA" id="ARBA00023136"/>
    </source>
</evidence>
<evidence type="ECO:0000313" key="8">
    <source>
        <dbReference type="EMBL" id="KAJ0405260.1"/>
    </source>
</evidence>
<dbReference type="InterPro" id="IPR017938">
    <property type="entry name" value="Riboflavin_synthase-like_b-brl"/>
</dbReference>
<keyword evidence="4" id="KW-0560">Oxidoreductase</keyword>
<feature type="transmembrane region" description="Helical" evidence="6">
    <location>
        <begin position="205"/>
        <end position="228"/>
    </location>
</feature>
<keyword evidence="5 6" id="KW-0472">Membrane</keyword>
<dbReference type="InterPro" id="IPR013121">
    <property type="entry name" value="Fe_red_NAD-bd_6"/>
</dbReference>
<dbReference type="Pfam" id="PF08022">
    <property type="entry name" value="FAD_binding_8"/>
    <property type="match status" value="1"/>
</dbReference>
<feature type="transmembrane region" description="Helical" evidence="6">
    <location>
        <begin position="105"/>
        <end position="126"/>
    </location>
</feature>
<feature type="domain" description="FAD-binding FR-type" evidence="7">
    <location>
        <begin position="375"/>
        <end position="483"/>
    </location>
</feature>
<comment type="subcellular location">
    <subcellularLocation>
        <location evidence="1">Membrane</location>
        <topology evidence="1">Multi-pass membrane protein</topology>
    </subcellularLocation>
</comment>
<dbReference type="Proteomes" id="UP001209570">
    <property type="component" value="Unassembled WGS sequence"/>
</dbReference>
<feature type="transmembrane region" description="Helical" evidence="6">
    <location>
        <begin position="653"/>
        <end position="673"/>
    </location>
</feature>
<dbReference type="SUPFAM" id="SSF52343">
    <property type="entry name" value="Ferredoxin reductase-like, C-terminal NADP-linked domain"/>
    <property type="match status" value="1"/>
</dbReference>
<evidence type="ECO:0000256" key="6">
    <source>
        <dbReference type="SAM" id="Phobius"/>
    </source>
</evidence>
<evidence type="ECO:0000259" key="7">
    <source>
        <dbReference type="PROSITE" id="PS51384"/>
    </source>
</evidence>
<dbReference type="SUPFAM" id="SSF63380">
    <property type="entry name" value="Riboflavin synthase domain-like"/>
    <property type="match status" value="1"/>
</dbReference>
<keyword evidence="3 6" id="KW-1133">Transmembrane helix</keyword>
<dbReference type="PANTHER" id="PTHR11972:SF193">
    <property type="entry name" value="FAD-BINDING FR-TYPE DOMAIN-CONTAINING PROTEIN"/>
    <property type="match status" value="1"/>
</dbReference>
<keyword evidence="9" id="KW-1185">Reference proteome</keyword>